<name>A0A0C3NRR7_PISTI</name>
<sequence>MELPDEVPDLPRHKVPWMFLEPPTEPLHYLHHHIPDLDEEADLDPVPPYHAEEEVPVTPLHPMQMPTPEIEEVQAVYDTLTAAEAVVTEIELANINAEEFDLLF</sequence>
<protein>
    <submittedName>
        <fullName evidence="1">Uncharacterized protein</fullName>
    </submittedName>
</protein>
<reference evidence="2" key="2">
    <citation type="submission" date="2015-01" db="EMBL/GenBank/DDBJ databases">
        <title>Evolutionary Origins and Diversification of the Mycorrhizal Mutualists.</title>
        <authorList>
            <consortium name="DOE Joint Genome Institute"/>
            <consortium name="Mycorrhizal Genomics Consortium"/>
            <person name="Kohler A."/>
            <person name="Kuo A."/>
            <person name="Nagy L.G."/>
            <person name="Floudas D."/>
            <person name="Copeland A."/>
            <person name="Barry K.W."/>
            <person name="Cichocki N."/>
            <person name="Veneault-Fourrey C."/>
            <person name="LaButti K."/>
            <person name="Lindquist E.A."/>
            <person name="Lipzen A."/>
            <person name="Lundell T."/>
            <person name="Morin E."/>
            <person name="Murat C."/>
            <person name="Riley R."/>
            <person name="Ohm R."/>
            <person name="Sun H."/>
            <person name="Tunlid A."/>
            <person name="Henrissat B."/>
            <person name="Grigoriev I.V."/>
            <person name="Hibbett D.S."/>
            <person name="Martin F."/>
        </authorList>
    </citation>
    <scope>NUCLEOTIDE SEQUENCE [LARGE SCALE GENOMIC DNA]</scope>
    <source>
        <strain evidence="2">Marx 270</strain>
    </source>
</reference>
<gene>
    <name evidence="1" type="ORF">M404DRAFT_31579</name>
</gene>
<dbReference type="EMBL" id="KN832018">
    <property type="protein sequence ID" value="KIN98215.1"/>
    <property type="molecule type" value="Genomic_DNA"/>
</dbReference>
<reference evidence="1 2" key="1">
    <citation type="submission" date="2014-04" db="EMBL/GenBank/DDBJ databases">
        <authorList>
            <consortium name="DOE Joint Genome Institute"/>
            <person name="Kuo A."/>
            <person name="Kohler A."/>
            <person name="Costa M.D."/>
            <person name="Nagy L.G."/>
            <person name="Floudas D."/>
            <person name="Copeland A."/>
            <person name="Barry K.W."/>
            <person name="Cichocki N."/>
            <person name="Veneault-Fourrey C."/>
            <person name="LaButti K."/>
            <person name="Lindquist E.A."/>
            <person name="Lipzen A."/>
            <person name="Lundell T."/>
            <person name="Morin E."/>
            <person name="Murat C."/>
            <person name="Sun H."/>
            <person name="Tunlid A."/>
            <person name="Henrissat B."/>
            <person name="Grigoriev I.V."/>
            <person name="Hibbett D.S."/>
            <person name="Martin F."/>
            <person name="Nordberg H.P."/>
            <person name="Cantor M.N."/>
            <person name="Hua S.X."/>
        </authorList>
    </citation>
    <scope>NUCLEOTIDE SEQUENCE [LARGE SCALE GENOMIC DNA]</scope>
    <source>
        <strain evidence="1 2">Marx 270</strain>
    </source>
</reference>
<evidence type="ECO:0000313" key="2">
    <source>
        <dbReference type="Proteomes" id="UP000054217"/>
    </source>
</evidence>
<dbReference type="HOGENOM" id="CLU_2251180_0_0_1"/>
<accession>A0A0C3NRR7</accession>
<dbReference type="AlphaFoldDB" id="A0A0C3NRR7"/>
<proteinExistence type="predicted"/>
<dbReference type="InParanoid" id="A0A0C3NRR7"/>
<organism evidence="1 2">
    <name type="scientific">Pisolithus tinctorius Marx 270</name>
    <dbReference type="NCBI Taxonomy" id="870435"/>
    <lineage>
        <taxon>Eukaryota</taxon>
        <taxon>Fungi</taxon>
        <taxon>Dikarya</taxon>
        <taxon>Basidiomycota</taxon>
        <taxon>Agaricomycotina</taxon>
        <taxon>Agaricomycetes</taxon>
        <taxon>Agaricomycetidae</taxon>
        <taxon>Boletales</taxon>
        <taxon>Sclerodermatineae</taxon>
        <taxon>Pisolithaceae</taxon>
        <taxon>Pisolithus</taxon>
    </lineage>
</organism>
<evidence type="ECO:0000313" key="1">
    <source>
        <dbReference type="EMBL" id="KIN98215.1"/>
    </source>
</evidence>
<dbReference type="Proteomes" id="UP000054217">
    <property type="component" value="Unassembled WGS sequence"/>
</dbReference>
<keyword evidence="2" id="KW-1185">Reference proteome</keyword>